<dbReference type="Proteomes" id="UP000296079">
    <property type="component" value="Chromosome 2"/>
</dbReference>
<keyword evidence="1" id="KW-0175">Coiled coil</keyword>
<reference evidence="4 6" key="2">
    <citation type="submission" date="2019-04" db="EMBL/GenBank/DDBJ databases">
        <title>Long-read de novo sequencing of Cupriavidus necator H16.</title>
        <authorList>
            <person name="Little G.T."/>
            <person name="Ehsaan M."/>
            <person name="Arenas-Lopez C."/>
            <person name="Jawed K."/>
            <person name="Winzer K."/>
            <person name="Kovacs K."/>
            <person name="Malys N."/>
            <person name="Minton N.P."/>
        </authorList>
    </citation>
    <scope>NUCLEOTIDE SEQUENCE [LARGE SCALE GENOMIC DNA]</scope>
    <source>
        <strain evidence="4 6">H16</strain>
    </source>
</reference>
<gene>
    <name evidence="3" type="ordered locus">H16_B1325</name>
    <name evidence="4" type="ORF">E6A55_25890</name>
</gene>
<dbReference type="KEGG" id="reh:H16_B1325"/>
<dbReference type="AlphaFoldDB" id="Q0K1K9"/>
<evidence type="ECO:0000256" key="1">
    <source>
        <dbReference type="SAM" id="Coils"/>
    </source>
</evidence>
<dbReference type="RefSeq" id="WP_011617155.1">
    <property type="nucleotide sequence ID" value="NC_008314.1"/>
</dbReference>
<keyword evidence="5" id="KW-1185">Reference proteome</keyword>
<dbReference type="STRING" id="381666.H16_B1325"/>
<evidence type="ECO:0000256" key="2">
    <source>
        <dbReference type="SAM" id="MobiDB-lite"/>
    </source>
</evidence>
<feature type="region of interest" description="Disordered" evidence="2">
    <location>
        <begin position="1"/>
        <end position="36"/>
    </location>
</feature>
<evidence type="ECO:0000313" key="6">
    <source>
        <dbReference type="Proteomes" id="UP000296079"/>
    </source>
</evidence>
<dbReference type="EMBL" id="AM260480">
    <property type="protein sequence ID" value="CAJ96115.1"/>
    <property type="molecule type" value="Genomic_DNA"/>
</dbReference>
<sequence length="156" mass="17074">MRDAADNVTGELLPEVETKRRPGRPRKPGAMTNAERQAKYRARLKADGISTYAAPGVPDLMHQGDADELAEELAAVRAELAEAHETIDELNDELIALRRWRQNAIDSGTVIASLRGELEAARSGLANSVTTKPVTELGSPASRYAESEWPFPMHKD</sequence>
<name>Q0K1K9_CUPNH</name>
<feature type="region of interest" description="Disordered" evidence="2">
    <location>
        <begin position="132"/>
        <end position="156"/>
    </location>
</feature>
<evidence type="ECO:0000313" key="4">
    <source>
        <dbReference type="EMBL" id="QCC03980.1"/>
    </source>
</evidence>
<evidence type="ECO:0000313" key="3">
    <source>
        <dbReference type="EMBL" id="CAJ96115.1"/>
    </source>
</evidence>
<proteinExistence type="predicted"/>
<reference evidence="3 5" key="1">
    <citation type="journal article" date="2006" name="Nat. Biotechnol.">
        <title>Genome sequence of the bioplastic-producing 'Knallgas' bacterium Ralstonia eutropha H16.</title>
        <authorList>
            <person name="Pohlmann A."/>
            <person name="Fricke W.F."/>
            <person name="Reinecke F."/>
            <person name="Kusian B."/>
            <person name="Liesegang H."/>
            <person name="Cramm R."/>
            <person name="Eitinger T."/>
            <person name="Ewering C."/>
            <person name="Potter M."/>
            <person name="Schwartz E."/>
            <person name="Strittmatter A."/>
            <person name="Voss I."/>
            <person name="Gottschalk G."/>
            <person name="Steinbuechel A."/>
            <person name="Friedrich B."/>
            <person name="Bowien B."/>
        </authorList>
    </citation>
    <scope>NUCLEOTIDE SEQUENCE [LARGE SCALE GENOMIC DNA]</scope>
    <source>
        <strain evidence="5">ATCC 17699 / DSM 428 / KCTC 22496 / NCIMB 10442 / H16 / Stanier 337</strain>
        <strain evidence="3">H16</strain>
    </source>
</reference>
<organism evidence="3 5">
    <name type="scientific">Cupriavidus necator (strain ATCC 17699 / DSM 428 / KCTC 22496 / NCIMB 10442 / H16 / Stanier 337)</name>
    <name type="common">Ralstonia eutropha</name>
    <dbReference type="NCBI Taxonomy" id="381666"/>
    <lineage>
        <taxon>Bacteria</taxon>
        <taxon>Pseudomonadati</taxon>
        <taxon>Pseudomonadota</taxon>
        <taxon>Betaproteobacteria</taxon>
        <taxon>Burkholderiales</taxon>
        <taxon>Burkholderiaceae</taxon>
        <taxon>Cupriavidus</taxon>
    </lineage>
</organism>
<dbReference type="EMBL" id="CP039288">
    <property type="protein sequence ID" value="QCC03980.1"/>
    <property type="molecule type" value="Genomic_DNA"/>
</dbReference>
<evidence type="ECO:0000313" key="5">
    <source>
        <dbReference type="Proteomes" id="UP000008210"/>
    </source>
</evidence>
<accession>Q0K1K9</accession>
<dbReference type="Proteomes" id="UP000008210">
    <property type="component" value="Chromosome 2"/>
</dbReference>
<dbReference type="HOGENOM" id="CLU_1683642_0_0_4"/>
<dbReference type="OrthoDB" id="9964505at2"/>
<protein>
    <submittedName>
        <fullName evidence="3">Uncharacterized protein</fullName>
    </submittedName>
</protein>
<feature type="coiled-coil region" evidence="1">
    <location>
        <begin position="66"/>
        <end position="93"/>
    </location>
</feature>